<keyword evidence="6" id="KW-0598">Phosphotransferase system</keyword>
<reference evidence="10 11" key="1">
    <citation type="journal article" date="2011" name="EMBO J.">
        <title>Structural diversity of bacterial flagellar motors.</title>
        <authorList>
            <person name="Chen S."/>
            <person name="Beeby M."/>
            <person name="Murphy G.E."/>
            <person name="Leadbetter J.R."/>
            <person name="Hendrixson D.R."/>
            <person name="Briegel A."/>
            <person name="Li Z."/>
            <person name="Shi J."/>
            <person name="Tocheva E.I."/>
            <person name="Muller A."/>
            <person name="Dobro M.J."/>
            <person name="Jensen G.J."/>
        </authorList>
    </citation>
    <scope>NUCLEOTIDE SEQUENCE [LARGE SCALE GENOMIC DNA]</scope>
    <source>
        <strain evidence="10 11">DSM 6540</strain>
    </source>
</reference>
<dbReference type="GO" id="GO:0016740">
    <property type="term" value="F:transferase activity"/>
    <property type="evidence" value="ECO:0007669"/>
    <property type="project" value="UniProtKB-KW"/>
</dbReference>
<feature type="binding site" evidence="8">
    <location>
        <position position="76"/>
    </location>
    <ligand>
        <name>Mg(2+)</name>
        <dbReference type="ChEBI" id="CHEBI:18420"/>
        <note>ligand shared between all trimeric partners</note>
    </ligand>
</feature>
<comment type="subcellular location">
    <subcellularLocation>
        <location evidence="1">Cytoplasm</location>
    </subcellularLocation>
</comment>
<dbReference type="OrthoDB" id="350602at2"/>
<evidence type="ECO:0000256" key="6">
    <source>
        <dbReference type="ARBA" id="ARBA00022683"/>
    </source>
</evidence>
<dbReference type="Pfam" id="PF02255">
    <property type="entry name" value="PTS_IIA"/>
    <property type="match status" value="1"/>
</dbReference>
<keyword evidence="8" id="KW-0479">Metal-binding</keyword>
<dbReference type="PIRSF" id="PIRSF000699">
    <property type="entry name" value="PTS_IILac_III"/>
    <property type="match status" value="1"/>
</dbReference>
<evidence type="ECO:0000313" key="11">
    <source>
        <dbReference type="Proteomes" id="UP000003240"/>
    </source>
</evidence>
<protein>
    <submittedName>
        <fullName evidence="10">PTS system, lactose/cellobiose-specific family, IIA component</fullName>
    </submittedName>
</protein>
<name>F7NMV2_9FIRM</name>
<evidence type="ECO:0000256" key="7">
    <source>
        <dbReference type="PIRSR" id="PIRSR000699-1"/>
    </source>
</evidence>
<gene>
    <name evidence="10" type="ORF">ALO_17166</name>
</gene>
<keyword evidence="5" id="KW-0808">Transferase</keyword>
<comment type="caution">
    <text evidence="10">The sequence shown here is derived from an EMBL/GenBank/DDBJ whole genome shotgun (WGS) entry which is preliminary data.</text>
</comment>
<accession>F7NMV2</accession>
<dbReference type="CDD" id="cd00215">
    <property type="entry name" value="PTS_IIA_lac"/>
    <property type="match status" value="1"/>
</dbReference>
<dbReference type="FunFam" id="1.20.58.80:FF:000001">
    <property type="entry name" value="PTS system, lactose-specific IIa component"/>
    <property type="match status" value="1"/>
</dbReference>
<evidence type="ECO:0000313" key="10">
    <source>
        <dbReference type="EMBL" id="EGO62646.1"/>
    </source>
</evidence>
<proteinExistence type="predicted"/>
<dbReference type="PANTHER" id="PTHR34382:SF7">
    <property type="entry name" value="PTS SYSTEM N,N'-DIACETYLCHITOBIOSE-SPECIFIC EIIA COMPONENT"/>
    <property type="match status" value="1"/>
</dbReference>
<comment type="cofactor">
    <cofactor evidence="8">
        <name>Mg(2+)</name>
        <dbReference type="ChEBI" id="CHEBI:18420"/>
    </cofactor>
    <text evidence="8">Binds 1 Mg(2+) ion per trimer.</text>
</comment>
<feature type="active site" description="Tele-phosphohistidine intermediate" evidence="7">
    <location>
        <position position="73"/>
    </location>
</feature>
<evidence type="ECO:0000256" key="1">
    <source>
        <dbReference type="ARBA" id="ARBA00004496"/>
    </source>
</evidence>
<keyword evidence="2" id="KW-0813">Transport</keyword>
<evidence type="ECO:0000256" key="3">
    <source>
        <dbReference type="ARBA" id="ARBA00022490"/>
    </source>
</evidence>
<feature type="modified residue" description="Phosphohistidine; by HPr" evidence="9">
    <location>
        <position position="73"/>
    </location>
</feature>
<dbReference type="PANTHER" id="PTHR34382">
    <property type="entry name" value="PTS SYSTEM N,N'-DIACETYLCHITOBIOSE-SPECIFIC EIIA COMPONENT"/>
    <property type="match status" value="1"/>
</dbReference>
<evidence type="ECO:0000256" key="4">
    <source>
        <dbReference type="ARBA" id="ARBA00022597"/>
    </source>
</evidence>
<dbReference type="STRING" id="1009370.ALO_17166"/>
<dbReference type="Proteomes" id="UP000003240">
    <property type="component" value="Unassembled WGS sequence"/>
</dbReference>
<dbReference type="InterPro" id="IPR003188">
    <property type="entry name" value="PTS_IIA_lac/cel"/>
</dbReference>
<dbReference type="GO" id="GO:0005737">
    <property type="term" value="C:cytoplasm"/>
    <property type="evidence" value="ECO:0007669"/>
    <property type="project" value="UniProtKB-SubCell"/>
</dbReference>
<dbReference type="InterPro" id="IPR036542">
    <property type="entry name" value="PTS_IIA_lac/cel_sf"/>
</dbReference>
<dbReference type="SUPFAM" id="SSF46973">
    <property type="entry name" value="Enzyme IIa from lactose specific PTS, IIa-lac"/>
    <property type="match status" value="1"/>
</dbReference>
<dbReference type="GO" id="GO:0009401">
    <property type="term" value="P:phosphoenolpyruvate-dependent sugar phosphotransferase system"/>
    <property type="evidence" value="ECO:0007669"/>
    <property type="project" value="UniProtKB-KW"/>
</dbReference>
<evidence type="ECO:0000256" key="9">
    <source>
        <dbReference type="PROSITE-ProRule" id="PRU00418"/>
    </source>
</evidence>
<dbReference type="RefSeq" id="WP_004098051.1">
    <property type="nucleotide sequence ID" value="NZ_AFGF01000191.1"/>
</dbReference>
<organism evidence="10 11">
    <name type="scientific">Acetonema longum DSM 6540</name>
    <dbReference type="NCBI Taxonomy" id="1009370"/>
    <lineage>
        <taxon>Bacteria</taxon>
        <taxon>Bacillati</taxon>
        <taxon>Bacillota</taxon>
        <taxon>Negativicutes</taxon>
        <taxon>Acetonemataceae</taxon>
        <taxon>Acetonema</taxon>
    </lineage>
</organism>
<evidence type="ECO:0000256" key="5">
    <source>
        <dbReference type="ARBA" id="ARBA00022679"/>
    </source>
</evidence>
<keyword evidence="11" id="KW-1185">Reference proteome</keyword>
<dbReference type="GO" id="GO:0046872">
    <property type="term" value="F:metal ion binding"/>
    <property type="evidence" value="ECO:0007669"/>
    <property type="project" value="UniProtKB-KW"/>
</dbReference>
<keyword evidence="3" id="KW-0963">Cytoplasm</keyword>
<keyword evidence="4" id="KW-0762">Sugar transport</keyword>
<evidence type="ECO:0000256" key="8">
    <source>
        <dbReference type="PIRSR" id="PIRSR000699-2"/>
    </source>
</evidence>
<dbReference type="AlphaFoldDB" id="F7NMV2"/>
<evidence type="ECO:0000256" key="2">
    <source>
        <dbReference type="ARBA" id="ARBA00022448"/>
    </source>
</evidence>
<keyword evidence="8" id="KW-0460">Magnesium</keyword>
<sequence>MEEVAVKIILESGDARSCAMEAIQCAKSKDFAKAKELMEQCNEKISRAHVVQTGLIQAEASGKKTELSVLLIHAQDHLMTSITVKDLANEIIELYTHVHHR</sequence>
<dbReference type="PROSITE" id="PS51095">
    <property type="entry name" value="PTS_EIIA_TYPE_3"/>
    <property type="match status" value="1"/>
</dbReference>
<dbReference type="EMBL" id="AFGF01000191">
    <property type="protein sequence ID" value="EGO62646.1"/>
    <property type="molecule type" value="Genomic_DNA"/>
</dbReference>
<dbReference type="eggNOG" id="COG1447">
    <property type="taxonomic scope" value="Bacteria"/>
</dbReference>
<dbReference type="Gene3D" id="1.20.58.80">
    <property type="entry name" value="Phosphotransferase system, lactose/cellobiose-type IIA subunit"/>
    <property type="match status" value="1"/>
</dbReference>